<dbReference type="Gene3D" id="3.50.50.60">
    <property type="entry name" value="FAD/NAD(P)-binding domain"/>
    <property type="match status" value="2"/>
</dbReference>
<evidence type="ECO:0000313" key="2">
    <source>
        <dbReference type="EnsemblFungi" id="FOXG_17486P0"/>
    </source>
</evidence>
<dbReference type="Pfam" id="PF07992">
    <property type="entry name" value="Pyr_redox_2"/>
    <property type="match status" value="1"/>
</dbReference>
<dbReference type="EnsemblFungi" id="FOXG_17486T0">
    <property type="protein sequence ID" value="FOXG_17486P0"/>
    <property type="gene ID" value="FOXG_17486"/>
</dbReference>
<protein>
    <recommendedName>
        <fullName evidence="1">FAD/NAD(P)-binding domain-containing protein</fullName>
    </recommendedName>
</protein>
<proteinExistence type="predicted"/>
<evidence type="ECO:0000313" key="3">
    <source>
        <dbReference type="Proteomes" id="UP000002489"/>
    </source>
</evidence>
<dbReference type="InterPro" id="IPR023753">
    <property type="entry name" value="FAD/NAD-binding_dom"/>
</dbReference>
<reference evidence="3" key="1">
    <citation type="journal article" date="2012" name="Mol. Plant Microbe Interact.">
        <title>A highly conserved effector in Fusarium oxysporum is required for full virulence on Arabidopsis.</title>
        <authorList>
            <person name="Thatcher L.F."/>
            <person name="Gardiner D.M."/>
            <person name="Kazan K."/>
            <person name="Manners J."/>
        </authorList>
    </citation>
    <scope>NUCLEOTIDE SEQUENCE [LARGE SCALE GENOMIC DNA]</scope>
    <source>
        <strain evidence="3">Fo5176</strain>
    </source>
</reference>
<dbReference type="PANTHER" id="PTHR43735:SF24">
    <property type="entry name" value="NUCLEOTIDE-DISULPHIDE OXIDOREDUCTASE AMID-LIKE, PUTATIVE (AFU_ORTHOLOGUE AFUA_1G17180)-RELATED"/>
    <property type="match status" value="1"/>
</dbReference>
<dbReference type="GO" id="GO:0005737">
    <property type="term" value="C:cytoplasm"/>
    <property type="evidence" value="ECO:0007669"/>
    <property type="project" value="TreeGrafter"/>
</dbReference>
<accession>A0A0C4DJ48</accession>
<dbReference type="STRING" id="426428.A0A0C4DJ48"/>
<sequence length="389" mass="43182">MSRAQQDSPTYKILIIGGSYADISAAVNLLDLQRGSQPRQSRESYIHQRQLPKHNIEISIVDERAGFYHLVGSPLALFDGEYAKKAWIKYQDILEMHGSLIKHIHGTVTEVDCVEKKAVVIDRITKMRMIQSYDILVAASGLRRAWPIAPRAKTKDELLSHIVHHATSVEGASRGVVIVGGRAVGVEIAAKLKMRIPKLTVTLAHSRDTLLSSEPIPDEAKGKILELLRDTGVRVLMNYRMSQITDEQTSDGLHAFRLEFNNGMQMVASKVIHAISKSVPSTEYLTASALDSNGYVEVLPNGAMHMGQLVAQNVHQRIIQKLTGREPTMRDLEEFPPMIAVAVAKSAVAYAPQTEAEWGGDVLQAYFGDDMALSWEFYHQSLSIFTSQQ</sequence>
<dbReference type="Proteomes" id="UP000002489">
    <property type="component" value="Unassembled WGS sequence"/>
</dbReference>
<feature type="domain" description="FAD/NAD(P)-binding" evidence="1">
    <location>
        <begin position="12"/>
        <end position="298"/>
    </location>
</feature>
<evidence type="ECO:0000259" key="1">
    <source>
        <dbReference type="Pfam" id="PF07992"/>
    </source>
</evidence>
<organism evidence="2 3">
    <name type="scientific">Fusarium oxysporum (strain Fo5176)</name>
    <name type="common">Fusarium vascular wilt</name>
    <dbReference type="NCBI Taxonomy" id="660025"/>
    <lineage>
        <taxon>Eukaryota</taxon>
        <taxon>Fungi</taxon>
        <taxon>Dikarya</taxon>
        <taxon>Ascomycota</taxon>
        <taxon>Pezizomycotina</taxon>
        <taxon>Sordariomycetes</taxon>
        <taxon>Hypocreomycetidae</taxon>
        <taxon>Hypocreales</taxon>
        <taxon>Nectriaceae</taxon>
        <taxon>Fusarium</taxon>
        <taxon>Fusarium oxysporum species complex</taxon>
    </lineage>
</organism>
<dbReference type="PANTHER" id="PTHR43735">
    <property type="entry name" value="APOPTOSIS-INDUCING FACTOR 1"/>
    <property type="match status" value="1"/>
</dbReference>
<dbReference type="AlphaFoldDB" id="A0A0C4DJ48"/>
<name>A0A0C4DJ48_FUSOF</name>
<dbReference type="GO" id="GO:0050660">
    <property type="term" value="F:flavin adenine dinucleotide binding"/>
    <property type="evidence" value="ECO:0007669"/>
    <property type="project" value="TreeGrafter"/>
</dbReference>
<dbReference type="SUPFAM" id="SSF51905">
    <property type="entry name" value="FAD/NAD(P)-binding domain"/>
    <property type="match status" value="2"/>
</dbReference>
<dbReference type="GO" id="GO:0004174">
    <property type="term" value="F:electron-transferring-flavoprotein dehydrogenase activity"/>
    <property type="evidence" value="ECO:0007669"/>
    <property type="project" value="TreeGrafter"/>
</dbReference>
<reference evidence="2" key="2">
    <citation type="submission" date="2025-08" db="UniProtKB">
        <authorList>
            <consortium name="EnsemblFungi"/>
        </authorList>
    </citation>
    <scope>IDENTIFICATION</scope>
    <source>
        <strain evidence="2">4287 / CBS 123668 / FGSC 9935 / NRRL 34936</strain>
    </source>
</reference>
<dbReference type="InterPro" id="IPR036188">
    <property type="entry name" value="FAD/NAD-bd_sf"/>
</dbReference>